<dbReference type="PaxDb" id="882-DVU_0363"/>
<dbReference type="AlphaFoldDB" id="Q72F52"/>
<feature type="compositionally biased region" description="Gly residues" evidence="1">
    <location>
        <begin position="16"/>
        <end position="25"/>
    </location>
</feature>
<evidence type="ECO:0000313" key="3">
    <source>
        <dbReference type="EMBL" id="AAS94846.1"/>
    </source>
</evidence>
<dbReference type="PRINTS" id="PR00095">
    <property type="entry name" value="ANTSNTHASEI"/>
</dbReference>
<dbReference type="STRING" id="882.DVU_0363"/>
<dbReference type="GO" id="GO:0046820">
    <property type="term" value="F:4-amino-4-deoxychorismate synthase activity"/>
    <property type="evidence" value="ECO:0007669"/>
    <property type="project" value="TreeGrafter"/>
</dbReference>
<evidence type="ECO:0000256" key="1">
    <source>
        <dbReference type="SAM" id="MobiDB-lite"/>
    </source>
</evidence>
<evidence type="ECO:0000259" key="2">
    <source>
        <dbReference type="Pfam" id="PF00425"/>
    </source>
</evidence>
<dbReference type="InterPro" id="IPR019999">
    <property type="entry name" value="Anth_synth_I-like"/>
</dbReference>
<dbReference type="Proteomes" id="UP000002194">
    <property type="component" value="Chromosome"/>
</dbReference>
<dbReference type="KEGG" id="dvu:DVU_0363"/>
<gene>
    <name evidence="3" type="primary">pabB</name>
    <name evidence="3" type="ordered locus">DVU_0363</name>
</gene>
<dbReference type="InterPro" id="IPR005801">
    <property type="entry name" value="ADC_synthase"/>
</dbReference>
<dbReference type="SMR" id="Q72F52"/>
<protein>
    <submittedName>
        <fullName evidence="3">Para-aminobenzoate synthase, component I</fullName>
    </submittedName>
</protein>
<feature type="region of interest" description="Disordered" evidence="1">
    <location>
        <begin position="315"/>
        <end position="334"/>
    </location>
</feature>
<dbReference type="eggNOG" id="COG0147">
    <property type="taxonomic scope" value="Bacteria"/>
</dbReference>
<dbReference type="EnsemblBacteria" id="AAS94846">
    <property type="protein sequence ID" value="AAS94846"/>
    <property type="gene ID" value="DVU_0363"/>
</dbReference>
<dbReference type="InterPro" id="IPR015890">
    <property type="entry name" value="Chorismate_C"/>
</dbReference>
<dbReference type="HOGENOM" id="CLU_006493_1_0_7"/>
<dbReference type="GO" id="GO:0000162">
    <property type="term" value="P:L-tryptophan biosynthetic process"/>
    <property type="evidence" value="ECO:0007669"/>
    <property type="project" value="TreeGrafter"/>
</dbReference>
<proteinExistence type="predicted"/>
<dbReference type="IntAct" id="Q72F52">
    <property type="interactions" value="2"/>
</dbReference>
<dbReference type="Gene3D" id="3.60.120.10">
    <property type="entry name" value="Anthranilate synthase"/>
    <property type="match status" value="1"/>
</dbReference>
<evidence type="ECO:0000313" key="4">
    <source>
        <dbReference type="Proteomes" id="UP000002194"/>
    </source>
</evidence>
<sequence>MRQEKQGAPRAAATGKGSGGDGGDNPYGDVRNHGEGRGLSAAPRDGTAPGDDLALALDELVPSLDATTYPDGVRQVLAAIRRGDTYQLNLTSRFTARRPGMDAAAFLLRLWQQRPTPFAAYLHAGRHRILSLSPERFLRVGGGEVLAQPIKGTRSFDPATTSPGERARLEAALRADPKEHAELSMVVDLLRNDISATCAYDSVRVPRHCATFAVGPLIQMCSDVTGTLRDGTTCLDLLRHAFPGGSVTGCPKPRTMSLIERIEPHPRDVYCGSLVAVAGPRDMDSSIAIRTAMYDTTTGLLHLYAGSGLTVDSDPEGEYRETVDKTSAFRKETA</sequence>
<dbReference type="PANTHER" id="PTHR11236:SF50">
    <property type="entry name" value="AMINODEOXYCHORISMATE SYNTHASE COMPONENT 1"/>
    <property type="match status" value="1"/>
</dbReference>
<dbReference type="SUPFAM" id="SSF56322">
    <property type="entry name" value="ADC synthase"/>
    <property type="match status" value="1"/>
</dbReference>
<feature type="compositionally biased region" description="Basic and acidic residues" evidence="1">
    <location>
        <begin position="317"/>
        <end position="334"/>
    </location>
</feature>
<name>Q72F52_NITV2</name>
<dbReference type="Pfam" id="PF00425">
    <property type="entry name" value="Chorismate_bind"/>
    <property type="match status" value="1"/>
</dbReference>
<dbReference type="PhylomeDB" id="Q72F52"/>
<keyword evidence="4" id="KW-1185">Reference proteome</keyword>
<dbReference type="PANTHER" id="PTHR11236">
    <property type="entry name" value="AMINOBENZOATE/ANTHRANILATE SYNTHASE"/>
    <property type="match status" value="1"/>
</dbReference>
<feature type="domain" description="Chorismate-utilising enzyme C-terminal" evidence="2">
    <location>
        <begin position="67"/>
        <end position="325"/>
    </location>
</feature>
<accession>Q72F52</accession>
<dbReference type="EMBL" id="AE017285">
    <property type="protein sequence ID" value="AAS94846.1"/>
    <property type="molecule type" value="Genomic_DNA"/>
</dbReference>
<organism evidence="3 4">
    <name type="scientific">Nitratidesulfovibrio vulgaris (strain ATCC 29579 / DSM 644 / CCUG 34227 / NCIMB 8303 / VKM B-1760 / Hildenborough)</name>
    <name type="common">Desulfovibrio vulgaris</name>
    <dbReference type="NCBI Taxonomy" id="882"/>
    <lineage>
        <taxon>Bacteria</taxon>
        <taxon>Pseudomonadati</taxon>
        <taxon>Thermodesulfobacteriota</taxon>
        <taxon>Desulfovibrionia</taxon>
        <taxon>Desulfovibrionales</taxon>
        <taxon>Desulfovibrionaceae</taxon>
        <taxon>Nitratidesulfovibrio</taxon>
    </lineage>
</organism>
<reference evidence="3 4" key="1">
    <citation type="journal article" date="2004" name="Nat. Biotechnol.">
        <title>The genome sequence of the anaerobic, sulfate-reducing bacterium Desulfovibrio vulgaris Hildenborough.</title>
        <authorList>
            <person name="Heidelberg J.F."/>
            <person name="Seshadri R."/>
            <person name="Haveman S.A."/>
            <person name="Hemme C.L."/>
            <person name="Paulsen I.T."/>
            <person name="Kolonay J.F."/>
            <person name="Eisen J.A."/>
            <person name="Ward N."/>
            <person name="Methe B."/>
            <person name="Brinkac L.M."/>
            <person name="Daugherty S.C."/>
            <person name="Deboy R.T."/>
            <person name="Dodson R.J."/>
            <person name="Durkin A.S."/>
            <person name="Madupu R."/>
            <person name="Nelson W.C."/>
            <person name="Sullivan S.A."/>
            <person name="Fouts D."/>
            <person name="Haft D.H."/>
            <person name="Selengut J."/>
            <person name="Peterson J.D."/>
            <person name="Davidsen T.M."/>
            <person name="Zafar N."/>
            <person name="Zhou L."/>
            <person name="Radune D."/>
            <person name="Dimitrov G."/>
            <person name="Hance M."/>
            <person name="Tran K."/>
            <person name="Khouri H."/>
            <person name="Gill J."/>
            <person name="Utterback T.R."/>
            <person name="Feldblyum T.V."/>
            <person name="Wall J.D."/>
            <person name="Voordouw G."/>
            <person name="Fraser C.M."/>
        </authorList>
    </citation>
    <scope>NUCLEOTIDE SEQUENCE [LARGE SCALE GENOMIC DNA]</scope>
    <source>
        <strain evidence="4">ATCC 29579 / DSM 644 / NCIMB 8303 / VKM B-1760 / Hildenborough</strain>
    </source>
</reference>
<feature type="region of interest" description="Disordered" evidence="1">
    <location>
        <begin position="1"/>
        <end position="47"/>
    </location>
</feature>